<evidence type="ECO:0000313" key="2">
    <source>
        <dbReference type="Proteomes" id="UP000238589"/>
    </source>
</evidence>
<keyword evidence="2" id="KW-1185">Reference proteome</keyword>
<dbReference type="EMBL" id="PVLQ01000043">
    <property type="protein sequence ID" value="PRD64835.1"/>
    <property type="molecule type" value="Genomic_DNA"/>
</dbReference>
<proteinExistence type="predicted"/>
<dbReference type="Proteomes" id="UP000238589">
    <property type="component" value="Unassembled WGS sequence"/>
</dbReference>
<protein>
    <submittedName>
        <fullName evidence="1">Uncharacterized protein</fullName>
    </submittedName>
</protein>
<name>A0A2S9K379_9BURK</name>
<comment type="caution">
    <text evidence="1">The sequence shown here is derived from an EMBL/GenBank/DDBJ whole genome shotgun (WGS) entry which is preliminary data.</text>
</comment>
<dbReference type="AlphaFoldDB" id="A0A2S9K379"/>
<evidence type="ECO:0000313" key="1">
    <source>
        <dbReference type="EMBL" id="PRD64835.1"/>
    </source>
</evidence>
<sequence length="68" mass="7482">MFHVRLTFTHVETPSDAALTMTYLLAIYAPLGVQWKSLRVFSPDTTVLVPSSTVTTNRCTALSFSSVC</sequence>
<accession>A0A2S9K379</accession>
<reference evidence="1 2" key="1">
    <citation type="submission" date="2018-03" db="EMBL/GenBank/DDBJ databases">
        <title>Comparative genomics illustrates the genes involved in a hyperalkaliphilic mechanisms of Serpentinomonas isolated from highly-alkaline calcium-rich serpentinized springs.</title>
        <authorList>
            <person name="Suzuki S."/>
            <person name="Ishii S."/>
            <person name="Walworth N."/>
            <person name="Bird L."/>
            <person name="Kuenen J.G."/>
            <person name="Nealson K.H."/>
        </authorList>
    </citation>
    <scope>NUCLEOTIDE SEQUENCE [LARGE SCALE GENOMIC DNA]</scope>
    <source>
        <strain evidence="1 2">P1</strain>
    </source>
</reference>
<organism evidence="1 2">
    <name type="scientific">Malikia granosa</name>
    <dbReference type="NCBI Taxonomy" id="263067"/>
    <lineage>
        <taxon>Bacteria</taxon>
        <taxon>Pseudomonadati</taxon>
        <taxon>Pseudomonadota</taxon>
        <taxon>Betaproteobacteria</taxon>
        <taxon>Burkholderiales</taxon>
        <taxon>Comamonadaceae</taxon>
        <taxon>Malikia</taxon>
    </lineage>
</organism>
<gene>
    <name evidence="1" type="ORF">C6P64_12305</name>
</gene>